<protein>
    <recommendedName>
        <fullName evidence="3">F-box domain-containing protein</fullName>
    </recommendedName>
</protein>
<reference evidence="1 2" key="1">
    <citation type="journal article" date="2016" name="Mol. Biol. Evol.">
        <title>Comparative Genomics of Early-Diverging Mushroom-Forming Fungi Provides Insights into the Origins of Lignocellulose Decay Capabilities.</title>
        <authorList>
            <person name="Nagy L.G."/>
            <person name="Riley R."/>
            <person name="Tritt A."/>
            <person name="Adam C."/>
            <person name="Daum C."/>
            <person name="Floudas D."/>
            <person name="Sun H."/>
            <person name="Yadav J.S."/>
            <person name="Pangilinan J."/>
            <person name="Larsson K.H."/>
            <person name="Matsuura K."/>
            <person name="Barry K."/>
            <person name="Labutti K."/>
            <person name="Kuo R."/>
            <person name="Ohm R.A."/>
            <person name="Bhattacharya S.S."/>
            <person name="Shirouzu T."/>
            <person name="Yoshinaga Y."/>
            <person name="Martin F.M."/>
            <person name="Grigoriev I.V."/>
            <person name="Hibbett D.S."/>
        </authorList>
    </citation>
    <scope>NUCLEOTIDE SEQUENCE [LARGE SCALE GENOMIC DNA]</scope>
    <source>
        <strain evidence="1 2">HHB12029</strain>
    </source>
</reference>
<dbReference type="AlphaFoldDB" id="A0A165GE87"/>
<dbReference type="Proteomes" id="UP000077266">
    <property type="component" value="Unassembled WGS sequence"/>
</dbReference>
<evidence type="ECO:0000313" key="1">
    <source>
        <dbReference type="EMBL" id="KZV90390.1"/>
    </source>
</evidence>
<evidence type="ECO:0008006" key="3">
    <source>
        <dbReference type="Google" id="ProtNLM"/>
    </source>
</evidence>
<dbReference type="InParanoid" id="A0A165GE87"/>
<name>A0A165GE87_EXIGL</name>
<dbReference type="EMBL" id="KV426050">
    <property type="protein sequence ID" value="KZV90390.1"/>
    <property type="molecule type" value="Genomic_DNA"/>
</dbReference>
<organism evidence="1 2">
    <name type="scientific">Exidia glandulosa HHB12029</name>
    <dbReference type="NCBI Taxonomy" id="1314781"/>
    <lineage>
        <taxon>Eukaryota</taxon>
        <taxon>Fungi</taxon>
        <taxon>Dikarya</taxon>
        <taxon>Basidiomycota</taxon>
        <taxon>Agaricomycotina</taxon>
        <taxon>Agaricomycetes</taxon>
        <taxon>Auriculariales</taxon>
        <taxon>Exidiaceae</taxon>
        <taxon>Exidia</taxon>
    </lineage>
</organism>
<gene>
    <name evidence="1" type="ORF">EXIGLDRAFT_750675</name>
</gene>
<sequence length="325" mass="35778">MAALTTAHTTNIPATEVDAAVIIAHAAVQQSKIDAAAAVLAEAKLQLSDADAVFAEAQSRFKAAETAYEGAKTRGKRLVLDAQRALDEALHDMSVIRAPFHPIRRTPPEVLGAIFEFCVDLDLSQTSSPEFKTCRLQPFTLARVCRLWRCAALMQHRVWSNINITLDGITLATAPQWRQYLSNMFARSGKSMLNLRVSREDDASSADGPIIRMILPELQRCDTLVISMSTIGHDDHDDFALRILQAELPALRELHLDISWMHHSIDPSSLLRHTPLLRNLGSRFSFAGTRLNMPHLVSATLEQCSAADACLILASAKSLQTVLQP</sequence>
<dbReference type="STRING" id="1314781.A0A165GE87"/>
<dbReference type="OrthoDB" id="3365698at2759"/>
<accession>A0A165GE87</accession>
<evidence type="ECO:0000313" key="2">
    <source>
        <dbReference type="Proteomes" id="UP000077266"/>
    </source>
</evidence>
<proteinExistence type="predicted"/>
<keyword evidence="2" id="KW-1185">Reference proteome</keyword>